<evidence type="ECO:0000313" key="4">
    <source>
        <dbReference type="Proteomes" id="UP001159428"/>
    </source>
</evidence>
<evidence type="ECO:0000256" key="1">
    <source>
        <dbReference type="ARBA" id="ARBA00022737"/>
    </source>
</evidence>
<organism evidence="3 4">
    <name type="scientific">Pocillopora meandrina</name>
    <dbReference type="NCBI Taxonomy" id="46732"/>
    <lineage>
        <taxon>Eukaryota</taxon>
        <taxon>Metazoa</taxon>
        <taxon>Cnidaria</taxon>
        <taxon>Anthozoa</taxon>
        <taxon>Hexacorallia</taxon>
        <taxon>Scleractinia</taxon>
        <taxon>Astrocoeniina</taxon>
        <taxon>Pocilloporidae</taxon>
        <taxon>Pocillopora</taxon>
    </lineage>
</organism>
<comment type="caution">
    <text evidence="3">The sequence shown here is derived from an EMBL/GenBank/DDBJ whole genome shotgun (WGS) entry which is preliminary data.</text>
</comment>
<gene>
    <name evidence="3" type="ORF">PMEA_00000771</name>
</gene>
<dbReference type="InterPro" id="IPR027417">
    <property type="entry name" value="P-loop_NTPase"/>
</dbReference>
<dbReference type="Pfam" id="PF24883">
    <property type="entry name" value="NPHP3_N"/>
    <property type="match status" value="1"/>
</dbReference>
<evidence type="ECO:0000259" key="2">
    <source>
        <dbReference type="Pfam" id="PF24883"/>
    </source>
</evidence>
<proteinExistence type="predicted"/>
<dbReference type="Gene3D" id="3.40.50.300">
    <property type="entry name" value="P-loop containing nucleotide triphosphate hydrolases"/>
    <property type="match status" value="1"/>
</dbReference>
<reference evidence="3 4" key="1">
    <citation type="submission" date="2022-05" db="EMBL/GenBank/DDBJ databases">
        <authorList>
            <consortium name="Genoscope - CEA"/>
            <person name="William W."/>
        </authorList>
    </citation>
    <scope>NUCLEOTIDE SEQUENCE [LARGE SCALE GENOMIC DNA]</scope>
</reference>
<name>A0AAU9VKC9_9CNID</name>
<dbReference type="AlphaFoldDB" id="A0AAU9VKC9"/>
<keyword evidence="4" id="KW-1185">Reference proteome</keyword>
<accession>A0AAU9VKC9</accession>
<dbReference type="SUPFAM" id="SSF52540">
    <property type="entry name" value="P-loop containing nucleoside triphosphate hydrolases"/>
    <property type="match status" value="1"/>
</dbReference>
<feature type="domain" description="Nephrocystin 3-like N-terminal" evidence="2">
    <location>
        <begin position="2"/>
        <end position="144"/>
    </location>
</feature>
<keyword evidence="1" id="KW-0677">Repeat</keyword>
<dbReference type="PANTHER" id="PTHR10039:SF14">
    <property type="entry name" value="NACHT DOMAIN-CONTAINING PROTEIN"/>
    <property type="match status" value="1"/>
</dbReference>
<dbReference type="EMBL" id="CALNXJ010000001">
    <property type="protein sequence ID" value="CAH3031933.1"/>
    <property type="molecule type" value="Genomic_DNA"/>
</dbReference>
<protein>
    <recommendedName>
        <fullName evidence="2">Nephrocystin 3-like N-terminal domain-containing protein</fullName>
    </recommendedName>
</protein>
<dbReference type="Proteomes" id="UP001159428">
    <property type="component" value="Unassembled WGS sequence"/>
</dbReference>
<evidence type="ECO:0000313" key="3">
    <source>
        <dbReference type="EMBL" id="CAH3031933.1"/>
    </source>
</evidence>
<dbReference type="PANTHER" id="PTHR10039">
    <property type="entry name" value="AMELOGENIN"/>
    <property type="match status" value="1"/>
</dbReference>
<sequence>MLLGDAGVGKSVMAGVLAKNSAAEGNLAAAYFCRDRDDTRNNPRYLLGTIACQLCKCNAQYSNFVGGEGGIRKFLSNSKIGIQGLFTKLLQEPLTKCNTPCERKLIVIDALDETKYESREDFLDVITRRFPMLPKWLVFFITSRPVDAVKFRFKNYNPCIKICAKNGENLEFYRQHEQDIKLFLEKSVDFSRFPYSADDVVEKCKGMFLCAFHIVKDLNAAALSGEIIQLDDVFQGDIQDYLLENVSRVFQKVGENLFKKLFGCAIVAPSPLPLAFIAFILQREKSNLEEWKVIDALSSFFDFDKSFDFRHNLISELFTEKESSW</sequence>
<dbReference type="InterPro" id="IPR056884">
    <property type="entry name" value="NPHP3-like_N"/>
</dbReference>